<gene>
    <name evidence="1" type="ORF">Vadar_026938</name>
</gene>
<comment type="caution">
    <text evidence="1">The sequence shown here is derived from an EMBL/GenBank/DDBJ whole genome shotgun (WGS) entry which is preliminary data.</text>
</comment>
<proteinExistence type="predicted"/>
<keyword evidence="2" id="KW-1185">Reference proteome</keyword>
<organism evidence="1 2">
    <name type="scientific">Vaccinium darrowii</name>
    <dbReference type="NCBI Taxonomy" id="229202"/>
    <lineage>
        <taxon>Eukaryota</taxon>
        <taxon>Viridiplantae</taxon>
        <taxon>Streptophyta</taxon>
        <taxon>Embryophyta</taxon>
        <taxon>Tracheophyta</taxon>
        <taxon>Spermatophyta</taxon>
        <taxon>Magnoliopsida</taxon>
        <taxon>eudicotyledons</taxon>
        <taxon>Gunneridae</taxon>
        <taxon>Pentapetalae</taxon>
        <taxon>asterids</taxon>
        <taxon>Ericales</taxon>
        <taxon>Ericaceae</taxon>
        <taxon>Vaccinioideae</taxon>
        <taxon>Vaccinieae</taxon>
        <taxon>Vaccinium</taxon>
    </lineage>
</organism>
<evidence type="ECO:0000313" key="1">
    <source>
        <dbReference type="EMBL" id="KAH7835523.1"/>
    </source>
</evidence>
<dbReference type="EMBL" id="CM037152">
    <property type="protein sequence ID" value="KAH7835523.1"/>
    <property type="molecule type" value="Genomic_DNA"/>
</dbReference>
<name>A0ACB7X421_9ERIC</name>
<accession>A0ACB7X421</accession>
<dbReference type="Proteomes" id="UP000828048">
    <property type="component" value="Chromosome 2"/>
</dbReference>
<evidence type="ECO:0000313" key="2">
    <source>
        <dbReference type="Proteomes" id="UP000828048"/>
    </source>
</evidence>
<reference evidence="1 2" key="1">
    <citation type="journal article" date="2021" name="Hortic Res">
        <title>High-quality reference genome and annotation aids understanding of berry development for evergreen blueberry (Vaccinium darrowii).</title>
        <authorList>
            <person name="Yu J."/>
            <person name="Hulse-Kemp A.M."/>
            <person name="Babiker E."/>
            <person name="Staton M."/>
        </authorList>
    </citation>
    <scope>NUCLEOTIDE SEQUENCE [LARGE SCALE GENOMIC DNA]</scope>
    <source>
        <strain evidence="2">cv. NJ 8807/NJ 8810</strain>
        <tissue evidence="1">Young leaf</tissue>
    </source>
</reference>
<protein>
    <submittedName>
        <fullName evidence="1">Uncharacterized protein</fullName>
    </submittedName>
</protein>
<sequence length="402" mass="46362">MFKKLPAKDEIVLEIFSRLPPKTISKFKCVSKTISDLTRQPNFAAKHARNYKPISSTSSTGFFHQRKYCPDQDNFADVKLDDIEFTPVNGSEPGCLPDPSLNFLKQRNIQVIDSCNGLLLCRNTNLVLLNPLTREKVALPHPHRRSNRVIYALIADLNGHGYLQYKVVCLFRTRPRGGELQGSELLILSSETGIWEEMQGRLPELHHETVMGSKVFFNGSLFWDCFEDKILVCHLNSKKSRRCCYEVIEAPRAPLGRCLWEYKKQLLCYCHGFADEFPAWRLHTDEKNETTWKRKDGKEFENLSQDISSMDSENWVIKRKVMPVVRFKIIGYDPVLETVFLWVHESIFSYGLEDRRLEMVVGGYGVRYCRKPKLRFHSRSSVVAYKYSFGAIQTGKMGGKGN</sequence>